<dbReference type="InterPro" id="IPR020476">
    <property type="entry name" value="Nudix_hydrolase"/>
</dbReference>
<dbReference type="InterPro" id="IPR047127">
    <property type="entry name" value="MutT-like"/>
</dbReference>
<comment type="similarity">
    <text evidence="2">Belongs to the Nudix hydrolase family.</text>
</comment>
<dbReference type="InterPro" id="IPR015797">
    <property type="entry name" value="NUDIX_hydrolase-like_dom_sf"/>
</dbReference>
<dbReference type="PROSITE" id="PS00893">
    <property type="entry name" value="NUDIX_BOX"/>
    <property type="match status" value="1"/>
</dbReference>
<dbReference type="CDD" id="cd03425">
    <property type="entry name" value="NUDIX_MutT_NudA_like"/>
    <property type="match status" value="1"/>
</dbReference>
<keyword evidence="9" id="KW-0234">DNA repair</keyword>
<evidence type="ECO:0000259" key="12">
    <source>
        <dbReference type="PROSITE" id="PS51462"/>
    </source>
</evidence>
<keyword evidence="14" id="KW-1185">Reference proteome</keyword>
<sequence length="127" mass="14596">MLNVVAAMLKNNNDNILIAKRQQGKSMGGFWEFPGGKIEQGETPEEALIRELKEEMNIDIAIDNYFGENIHRYDTITIKLIAFQGSIVKGNIKLSVHDECRWVSIEELKNFNFAPADKYFVEKLMEE</sequence>
<accession>R4KG63</accession>
<protein>
    <recommendedName>
        <fullName evidence="11">8-oxo-dGTP diphosphatase</fullName>
        <ecNumber evidence="11">3.6.1.55</ecNumber>
    </recommendedName>
</protein>
<dbReference type="Gene3D" id="3.90.79.10">
    <property type="entry name" value="Nucleoside Triphosphate Pyrophosphohydrolase"/>
    <property type="match status" value="1"/>
</dbReference>
<organism evidence="13 14">
    <name type="scientific">Clostridium pasteurianum BC1</name>
    <dbReference type="NCBI Taxonomy" id="86416"/>
    <lineage>
        <taxon>Bacteria</taxon>
        <taxon>Bacillati</taxon>
        <taxon>Bacillota</taxon>
        <taxon>Clostridia</taxon>
        <taxon>Eubacteriales</taxon>
        <taxon>Clostridiaceae</taxon>
        <taxon>Clostridium</taxon>
    </lineage>
</organism>
<dbReference type="InterPro" id="IPR000086">
    <property type="entry name" value="NUDIX_hydrolase_dom"/>
</dbReference>
<dbReference type="GO" id="GO:0008413">
    <property type="term" value="F:8-oxo-7,8-dihydroguanosine triphosphate pyrophosphatase activity"/>
    <property type="evidence" value="ECO:0007669"/>
    <property type="project" value="TreeGrafter"/>
</dbReference>
<reference evidence="13 14" key="1">
    <citation type="submission" date="2012-01" db="EMBL/GenBank/DDBJ databases">
        <title>Complete sequence of chromosome of Clostridium pasteurianum BC1.</title>
        <authorList>
            <consortium name="US DOE Joint Genome Institute"/>
            <person name="Lucas S."/>
            <person name="Han J."/>
            <person name="Lapidus A."/>
            <person name="Cheng J.-F."/>
            <person name="Goodwin L."/>
            <person name="Pitluck S."/>
            <person name="Peters L."/>
            <person name="Mikhailova N."/>
            <person name="Teshima H."/>
            <person name="Detter J.C."/>
            <person name="Han C."/>
            <person name="Tapia R."/>
            <person name="Land M."/>
            <person name="Hauser L."/>
            <person name="Kyrpides N."/>
            <person name="Ivanova N."/>
            <person name="Pagani I."/>
            <person name="Dunn J."/>
            <person name="Taghavi S."/>
            <person name="Francis A."/>
            <person name="van der Lelie D."/>
            <person name="Woyke T."/>
        </authorList>
    </citation>
    <scope>NUCLEOTIDE SEQUENCE [LARGE SCALE GENOMIC DNA]</scope>
    <source>
        <strain evidence="13 14">BC1</strain>
    </source>
</reference>
<evidence type="ECO:0000256" key="9">
    <source>
        <dbReference type="ARBA" id="ARBA00023204"/>
    </source>
</evidence>
<evidence type="ECO:0000256" key="5">
    <source>
        <dbReference type="ARBA" id="ARBA00022723"/>
    </source>
</evidence>
<name>R4KG63_CLOPA</name>
<keyword evidence="8" id="KW-0460">Magnesium</keyword>
<evidence type="ECO:0000256" key="11">
    <source>
        <dbReference type="ARBA" id="ARBA00038905"/>
    </source>
</evidence>
<dbReference type="InterPro" id="IPR029119">
    <property type="entry name" value="MutY_C"/>
</dbReference>
<dbReference type="PANTHER" id="PTHR47707">
    <property type="entry name" value="8-OXO-DGTP DIPHOSPHATASE"/>
    <property type="match status" value="1"/>
</dbReference>
<evidence type="ECO:0000256" key="6">
    <source>
        <dbReference type="ARBA" id="ARBA00022763"/>
    </source>
</evidence>
<comment type="catalytic activity">
    <reaction evidence="10">
        <text>8-oxo-dGTP + H2O = 8-oxo-dGMP + diphosphate + H(+)</text>
        <dbReference type="Rhea" id="RHEA:31575"/>
        <dbReference type="ChEBI" id="CHEBI:15377"/>
        <dbReference type="ChEBI" id="CHEBI:15378"/>
        <dbReference type="ChEBI" id="CHEBI:33019"/>
        <dbReference type="ChEBI" id="CHEBI:63224"/>
        <dbReference type="ChEBI" id="CHEBI:77896"/>
        <dbReference type="EC" id="3.6.1.55"/>
    </reaction>
</comment>
<dbReference type="GO" id="GO:0035539">
    <property type="term" value="F:8-oxo-7,8-dihydrodeoxyguanosine triphosphate pyrophosphatase activity"/>
    <property type="evidence" value="ECO:0007669"/>
    <property type="project" value="UniProtKB-EC"/>
</dbReference>
<dbReference type="PRINTS" id="PR00502">
    <property type="entry name" value="NUDIXFAMILY"/>
</dbReference>
<comment type="cofactor">
    <cofactor evidence="1">
        <name>Mg(2+)</name>
        <dbReference type="ChEBI" id="CHEBI:18420"/>
    </cofactor>
</comment>
<dbReference type="PANTHER" id="PTHR47707:SF1">
    <property type="entry name" value="NUDIX HYDROLASE FAMILY PROTEIN"/>
    <property type="match status" value="1"/>
</dbReference>
<dbReference type="Pfam" id="PF14815">
    <property type="entry name" value="NUDIX_4"/>
    <property type="match status" value="1"/>
</dbReference>
<dbReference type="GO" id="GO:0006260">
    <property type="term" value="P:DNA replication"/>
    <property type="evidence" value="ECO:0007669"/>
    <property type="project" value="UniProtKB-KW"/>
</dbReference>
<dbReference type="GO" id="GO:0044716">
    <property type="term" value="F:8-oxo-GDP phosphatase activity"/>
    <property type="evidence" value="ECO:0007669"/>
    <property type="project" value="TreeGrafter"/>
</dbReference>
<keyword evidence="6" id="KW-0227">DNA damage</keyword>
<dbReference type="KEGG" id="cpas:Clopa_3841"/>
<dbReference type="eggNOG" id="COG0494">
    <property type="taxonomic scope" value="Bacteria"/>
</dbReference>
<evidence type="ECO:0000256" key="4">
    <source>
        <dbReference type="ARBA" id="ARBA00022705"/>
    </source>
</evidence>
<dbReference type="HOGENOM" id="CLU_037162_19_3_9"/>
<keyword evidence="7" id="KW-0378">Hydrolase</keyword>
<keyword evidence="5" id="KW-0479">Metal-binding</keyword>
<dbReference type="Proteomes" id="UP000013523">
    <property type="component" value="Chromosome"/>
</dbReference>
<dbReference type="AlphaFoldDB" id="R4KG63"/>
<evidence type="ECO:0000256" key="7">
    <source>
        <dbReference type="ARBA" id="ARBA00022801"/>
    </source>
</evidence>
<evidence type="ECO:0000256" key="3">
    <source>
        <dbReference type="ARBA" id="ARBA00022457"/>
    </source>
</evidence>
<keyword evidence="4" id="KW-0235">DNA replication</keyword>
<dbReference type="STRING" id="86416.Clopa_3841"/>
<evidence type="ECO:0000256" key="8">
    <source>
        <dbReference type="ARBA" id="ARBA00022842"/>
    </source>
</evidence>
<feature type="domain" description="Nudix hydrolase" evidence="12">
    <location>
        <begin position="1"/>
        <end position="126"/>
    </location>
</feature>
<dbReference type="GO" id="GO:0006281">
    <property type="term" value="P:DNA repair"/>
    <property type="evidence" value="ECO:0007669"/>
    <property type="project" value="UniProtKB-KW"/>
</dbReference>
<evidence type="ECO:0000313" key="13">
    <source>
        <dbReference type="EMBL" id="AGK98600.1"/>
    </source>
</evidence>
<evidence type="ECO:0000256" key="1">
    <source>
        <dbReference type="ARBA" id="ARBA00001946"/>
    </source>
</evidence>
<dbReference type="PROSITE" id="PS51462">
    <property type="entry name" value="NUDIX"/>
    <property type="match status" value="1"/>
</dbReference>
<dbReference type="SUPFAM" id="SSF55811">
    <property type="entry name" value="Nudix"/>
    <property type="match status" value="1"/>
</dbReference>
<dbReference type="OrthoDB" id="9810648at2"/>
<dbReference type="GO" id="GO:0044715">
    <property type="term" value="F:8-oxo-dGDP phosphatase activity"/>
    <property type="evidence" value="ECO:0007669"/>
    <property type="project" value="TreeGrafter"/>
</dbReference>
<dbReference type="InterPro" id="IPR020084">
    <property type="entry name" value="NUDIX_hydrolase_CS"/>
</dbReference>
<dbReference type="PATRIC" id="fig|86416.3.peg.3838"/>
<dbReference type="EC" id="3.6.1.55" evidence="11"/>
<evidence type="ECO:0000256" key="2">
    <source>
        <dbReference type="ARBA" id="ARBA00005582"/>
    </source>
</evidence>
<gene>
    <name evidence="13" type="ORF">Clopa_3841</name>
</gene>
<keyword evidence="3" id="KW-0515">Mutator protein</keyword>
<dbReference type="EMBL" id="CP003261">
    <property type="protein sequence ID" value="AGK98600.1"/>
    <property type="molecule type" value="Genomic_DNA"/>
</dbReference>
<dbReference type="GO" id="GO:0046872">
    <property type="term" value="F:metal ion binding"/>
    <property type="evidence" value="ECO:0007669"/>
    <property type="project" value="UniProtKB-KW"/>
</dbReference>
<proteinExistence type="inferred from homology"/>
<evidence type="ECO:0000313" key="14">
    <source>
        <dbReference type="Proteomes" id="UP000013523"/>
    </source>
</evidence>
<evidence type="ECO:0000256" key="10">
    <source>
        <dbReference type="ARBA" id="ARBA00035861"/>
    </source>
</evidence>
<dbReference type="RefSeq" id="WP_015616880.1">
    <property type="nucleotide sequence ID" value="NC_021182.1"/>
</dbReference>